<accession>B5LEN5</accession>
<keyword evidence="9" id="KW-0175">Coiled coil</keyword>
<feature type="domain" description="Trypanosome variant surface glycoprotein B-type N-terminal" evidence="12">
    <location>
        <begin position="324"/>
        <end position="437"/>
    </location>
</feature>
<proteinExistence type="predicted"/>
<evidence type="ECO:0000256" key="5">
    <source>
        <dbReference type="ARBA" id="ARBA00022729"/>
    </source>
</evidence>
<evidence type="ECO:0000256" key="11">
    <source>
        <dbReference type="SAM" id="SignalP"/>
    </source>
</evidence>
<feature type="non-terminal residue" evidence="13">
    <location>
        <position position="497"/>
    </location>
</feature>
<evidence type="ECO:0000259" key="12">
    <source>
        <dbReference type="Pfam" id="PF13206"/>
    </source>
</evidence>
<reference evidence="13" key="1">
    <citation type="journal article" date="2008" name="BMC Genomics">
        <title>Isolation and analysis of the genetic diversity of repertoires of VSG expression site containing telomeres from Trypanosoma brucei gambiense, T. b. brucei and T. equiperdum.</title>
        <authorList>
            <person name="Young R."/>
            <person name="Taylor J.E."/>
            <person name="Kurioka A."/>
            <person name="Becker M."/>
            <person name="Louis E.J."/>
            <person name="Rudenko G."/>
        </authorList>
    </citation>
    <scope>NUCLEOTIDE SEQUENCE</scope>
    <source>
        <strain evidence="13">EATRO2340</strain>
    </source>
</reference>
<keyword evidence="3" id="KW-1003">Cell membrane</keyword>
<keyword evidence="6" id="KW-0472">Membrane</keyword>
<evidence type="ECO:0000256" key="3">
    <source>
        <dbReference type="ARBA" id="ARBA00022475"/>
    </source>
</evidence>
<dbReference type="Pfam" id="PF13206">
    <property type="entry name" value="VSG_B"/>
    <property type="match status" value="2"/>
</dbReference>
<dbReference type="GO" id="GO:0005886">
    <property type="term" value="C:plasma membrane"/>
    <property type="evidence" value="ECO:0007669"/>
    <property type="project" value="UniProtKB-SubCell"/>
</dbReference>
<feature type="compositionally biased region" description="Acidic residues" evidence="10">
    <location>
        <begin position="244"/>
        <end position="253"/>
    </location>
</feature>
<dbReference type="AlphaFoldDB" id="B5LEN5"/>
<evidence type="ECO:0000256" key="4">
    <source>
        <dbReference type="ARBA" id="ARBA00022622"/>
    </source>
</evidence>
<dbReference type="EMBL" id="EU726472">
    <property type="protein sequence ID" value="ACH41890.1"/>
    <property type="molecule type" value="Genomic_DNA"/>
</dbReference>
<evidence type="ECO:0000256" key="1">
    <source>
        <dbReference type="ARBA" id="ARBA00002523"/>
    </source>
</evidence>
<evidence type="ECO:0000256" key="2">
    <source>
        <dbReference type="ARBA" id="ARBA00004609"/>
    </source>
</evidence>
<keyword evidence="8" id="KW-0449">Lipoprotein</keyword>
<feature type="signal peptide" evidence="11">
    <location>
        <begin position="1"/>
        <end position="20"/>
    </location>
</feature>
<feature type="compositionally biased region" description="Basic and acidic residues" evidence="10">
    <location>
        <begin position="230"/>
        <end position="243"/>
    </location>
</feature>
<evidence type="ECO:0000256" key="7">
    <source>
        <dbReference type="ARBA" id="ARBA00023180"/>
    </source>
</evidence>
<evidence type="ECO:0000256" key="6">
    <source>
        <dbReference type="ARBA" id="ARBA00023136"/>
    </source>
</evidence>
<comment type="subcellular location">
    <subcellularLocation>
        <location evidence="2">Cell membrane</location>
        <topology evidence="2">Lipid-anchor</topology>
        <topology evidence="2">GPI-anchor</topology>
    </subcellularLocation>
</comment>
<keyword evidence="5 11" id="KW-0732">Signal</keyword>
<feature type="domain" description="Trypanosome variant surface glycoprotein B-type N-terminal" evidence="12">
    <location>
        <begin position="105"/>
        <end position="217"/>
    </location>
</feature>
<feature type="chain" id="PRO_5002836296" evidence="11">
    <location>
        <begin position="21"/>
        <end position="497"/>
    </location>
</feature>
<feature type="region of interest" description="Disordered" evidence="10">
    <location>
        <begin position="230"/>
        <end position="266"/>
    </location>
</feature>
<name>B5LEN5_TRYBB</name>
<evidence type="ECO:0000313" key="13">
    <source>
        <dbReference type="EMBL" id="ACH41890.1"/>
    </source>
</evidence>
<keyword evidence="4" id="KW-0336">GPI-anchor</keyword>
<feature type="coiled-coil region" evidence="9">
    <location>
        <begin position="422"/>
        <end position="449"/>
    </location>
</feature>
<evidence type="ECO:0000256" key="8">
    <source>
        <dbReference type="ARBA" id="ARBA00023288"/>
    </source>
</evidence>
<feature type="coiled-coil region" evidence="9">
    <location>
        <begin position="114"/>
        <end position="141"/>
    </location>
</feature>
<dbReference type="GO" id="GO:0098552">
    <property type="term" value="C:side of membrane"/>
    <property type="evidence" value="ECO:0007669"/>
    <property type="project" value="UniProtKB-KW"/>
</dbReference>
<keyword evidence="7" id="KW-0325">Glycoprotein</keyword>
<protein>
    <submittedName>
        <fullName evidence="13">ESAG2 type 6</fullName>
    </submittedName>
</protein>
<comment type="function">
    <text evidence="1">VSG forms a coat on the surface of the parasite. The trypanosome evades the immune response of the host by expressing a series of antigenically distinct VSGs from an estimated 1000 VSG genes.</text>
</comment>
<organism evidence="13">
    <name type="scientific">Trypanosoma brucei brucei</name>
    <dbReference type="NCBI Taxonomy" id="5702"/>
    <lineage>
        <taxon>Eukaryota</taxon>
        <taxon>Discoba</taxon>
        <taxon>Euglenozoa</taxon>
        <taxon>Kinetoplastea</taxon>
        <taxon>Metakinetoplastina</taxon>
        <taxon>Trypanosomatida</taxon>
        <taxon>Trypanosomatidae</taxon>
        <taxon>Trypanosoma</taxon>
    </lineage>
</organism>
<sequence>MRYEIVFVVGLFAAVLYSSSEEAVDDECTRDARVTNGTPDWDTITECVSGDYMYHNTGDFDVLCKIYRITQAELPQPSFKNREKEGEIMSKLEEMVREVEAAGGTQDLSHSSNRTTAYQEIKKLFEKAKKLKEEIEVNRTKALNASRSAKDNMLRAVYGDAVDVARNENKTLEEAMRGNKSLLFNSVDHANMSCGSYGDKLVGKTLINDFFCLCVGEAISVTGEIIKEEKKKEEKEKEVKEEEVKEEEEEEKEEKEKKKEVEEVQSVQSATDGDYNLTIIEIYNRLNCPCKDAIRRPKSGSWTMMAEHCDGDGRLCDPENVTYGHTEAWDVISKTCVYKNIGSNVKTLKSALAEFDDLVNLEQDKYQVKGILGYVRTDHNKNHACTGHTAGFTCVSYKHTLENGGIPWYNHLTNATEQLQEMDMYAKEADSHIHELEEYEDEAEEIFLEVKLGGDAELWKSSQGKGDDARVDNDGLTHLNIATGVAMLLIISLICTL</sequence>
<evidence type="ECO:0000256" key="10">
    <source>
        <dbReference type="SAM" id="MobiDB-lite"/>
    </source>
</evidence>
<dbReference type="InterPro" id="IPR025932">
    <property type="entry name" value="Trypano_VSG_B_N_dom"/>
</dbReference>
<evidence type="ECO:0000256" key="9">
    <source>
        <dbReference type="SAM" id="Coils"/>
    </source>
</evidence>